<dbReference type="GeneID" id="568178"/>
<proteinExistence type="predicted"/>
<organism evidence="2">
    <name type="scientific">Danio rerio</name>
    <name type="common">Zebrafish</name>
    <name type="synonym">Brachydanio rerio</name>
    <dbReference type="NCBI Taxonomy" id="7955"/>
    <lineage>
        <taxon>Eukaryota</taxon>
        <taxon>Metazoa</taxon>
        <taxon>Chordata</taxon>
        <taxon>Craniata</taxon>
        <taxon>Vertebrata</taxon>
        <taxon>Euteleostomi</taxon>
        <taxon>Actinopterygii</taxon>
        <taxon>Neopterygii</taxon>
        <taxon>Teleostei</taxon>
        <taxon>Ostariophysi</taxon>
        <taxon>Cypriniformes</taxon>
        <taxon>Danionidae</taxon>
        <taxon>Danioninae</taxon>
        <taxon>Danio</taxon>
    </lineage>
</organism>
<dbReference type="Ensembl" id="ENSDART00000113246.5">
    <property type="protein sequence ID" value="ENSDARP00000100234.3"/>
    <property type="gene ID" value="ENSDARG00000079387.5"/>
</dbReference>
<dbReference type="Gene3D" id="2.60.40.10">
    <property type="entry name" value="Immunoglobulins"/>
    <property type="match status" value="1"/>
</dbReference>
<dbReference type="OrthoDB" id="8788371at2759"/>
<dbReference type="ZFIN" id="ZDB-GENE-030131-8862">
    <property type="gene designation" value="si:ch211-102c2.4"/>
</dbReference>
<feature type="signal peptide" evidence="1">
    <location>
        <begin position="1"/>
        <end position="18"/>
    </location>
</feature>
<reference evidence="4" key="5">
    <citation type="journal article" date="2017" name="Genome Res.">
        <title>Single-cell transcriptome analysis of fish immune cells provides insight into the evolution of vertebrate immune cell types.</title>
        <authorList>
            <person name="Carmona S.J."/>
            <person name="Teichmann S.A."/>
            <person name="Ferreira L."/>
            <person name="Macaulay I.C."/>
            <person name="Stubbington M.J."/>
            <person name="Cvejic A."/>
            <person name="Gfeller D."/>
        </authorList>
    </citation>
    <scope>NUCLEOTIDE SEQUENCE</scope>
    <source>
        <strain evidence="4">Tuebingen</strain>
    </source>
</reference>
<protein>
    <submittedName>
        <fullName evidence="2">Si:ch211-102c2.4</fullName>
    </submittedName>
    <submittedName>
        <fullName evidence="4">Uncharacterized protein LOC568178 precursor</fullName>
    </submittedName>
</protein>
<dbReference type="EMBL" id="CU041374">
    <property type="status" value="NOT_ANNOTATED_CDS"/>
    <property type="molecule type" value="Genomic_DNA"/>
</dbReference>
<accession>A0A8M1NHV7</accession>
<accession>F2Z4X5</accession>
<reference evidence="4" key="1">
    <citation type="journal article" date="2009" name="Genome Biol.">
        <title>Zebrafish reward mutants reveal novel transcripts mediating the behavioral effects of amphetamine.</title>
        <authorList>
            <person name="Webb K.J."/>
            <person name="Norton W.H."/>
            <person name="Trumbach D."/>
            <person name="Meijer A.H."/>
            <person name="Ninkovic J."/>
            <person name="Topp S."/>
            <person name="Heck D."/>
            <person name="Marr C."/>
            <person name="Wurst W."/>
            <person name="Theis F.J."/>
            <person name="Spaink H.P."/>
            <person name="Bally-Cuif L."/>
        </authorList>
    </citation>
    <scope>NUCLEOTIDE SEQUENCE</scope>
    <source>
        <strain evidence="4">Tuebingen</strain>
    </source>
</reference>
<evidence type="ECO:0000313" key="5">
    <source>
        <dbReference type="ZFIN" id="ZDB-GENE-030131-8862"/>
    </source>
</evidence>
<keyword evidence="3" id="KW-1185">Reference proteome</keyword>
<sequence length="121" mass="13761">MILITAFVLVILTGHSTSEYLQTLECPYENRNISTTRQRVWCKRDAHDENCCTGLSFQSSVTVLEGGKVDVEDDGKRFKVSVRELPQGDGVYWCGFMTEDKVIVKLAEDYFTERKAVIKTT</sequence>
<reference evidence="2" key="2">
    <citation type="submission" date="2011-07" db="UniProtKB">
        <authorList>
            <consortium name="Ensembl"/>
        </authorList>
    </citation>
    <scope>IDENTIFICATION</scope>
    <source>
        <strain evidence="2">Tuebingen</strain>
    </source>
</reference>
<gene>
    <name evidence="2 4 5" type="primary">si:ch211-102c2.4</name>
    <name evidence="4" type="synonym">fk28d11</name>
    <name evidence="4" type="synonym">wu:fk28d11</name>
</gene>
<reference evidence="4" key="4">
    <citation type="journal article" date="2015" name="Nat. Commun.">
        <title>RFX transcription factors are essential for hearing in mice.</title>
        <authorList>
            <person name="Elkon R."/>
            <person name="Milon B."/>
            <person name="Morrison L."/>
            <person name="Shah M."/>
            <person name="Vijayakumar S."/>
            <person name="Racherla M."/>
            <person name="Leitch C.C."/>
            <person name="Silipino L."/>
            <person name="Hadi S."/>
            <person name="Weiss-Gayet M."/>
            <person name="Barras E."/>
            <person name="Schmid C.D."/>
            <person name="Ait-Lounis A."/>
            <person name="Barnes A."/>
            <person name="Song Y."/>
            <person name="Eisenman D.J."/>
            <person name="Eliyahu E."/>
            <person name="Frolenkov G.I."/>
            <person name="Strome S.E."/>
            <person name="Durand B."/>
            <person name="Zaghloul N.A."/>
            <person name="Jones S.M."/>
            <person name="Reith W."/>
            <person name="Hertzano R."/>
        </authorList>
    </citation>
    <scope>NUCLEOTIDE SEQUENCE</scope>
    <source>
        <strain evidence="4">Tuebingen</strain>
    </source>
</reference>
<dbReference type="Proteomes" id="UP000000437">
    <property type="component" value="Chromosome 5"/>
</dbReference>
<name>F2Z4X5_DANRE</name>
<dbReference type="RefSeq" id="NP_001121820.1">
    <property type="nucleotide sequence ID" value="NM_001128348.3"/>
</dbReference>
<evidence type="ECO:0000256" key="1">
    <source>
        <dbReference type="SAM" id="SignalP"/>
    </source>
</evidence>
<dbReference type="HOGENOM" id="CLU_2037244_0_0_1"/>
<dbReference type="InterPro" id="IPR013783">
    <property type="entry name" value="Ig-like_fold"/>
</dbReference>
<dbReference type="AGR" id="ZFIN:ZDB-GENE-030131-8862"/>
<evidence type="ECO:0000313" key="2">
    <source>
        <dbReference type="Ensembl" id="ENSDARP00000100234"/>
    </source>
</evidence>
<evidence type="ECO:0000313" key="3">
    <source>
        <dbReference type="Proteomes" id="UP000000437"/>
    </source>
</evidence>
<keyword evidence="1 4" id="KW-0732">Signal</keyword>
<dbReference type="SMR" id="F2Z4X5"/>
<dbReference type="KEGG" id="dre:568178"/>
<dbReference type="ExpressionAtlas" id="F2Z4X5">
    <property type="expression patterns" value="baseline"/>
</dbReference>
<dbReference type="GeneTree" id="ENSGT00770000121827"/>
<dbReference type="Ensembl" id="ENSDART00000192932.1">
    <property type="protein sequence ID" value="ENSDARP00000153531.1"/>
    <property type="gene ID" value="ENSDARG00000079387.5"/>
</dbReference>
<reference evidence="2 3" key="3">
    <citation type="journal article" date="2013" name="Nature">
        <title>The zebrafish reference genome sequence and its relationship to the human genome.</title>
        <authorList>
            <consortium name="Genome Reference Consortium Zebrafish"/>
            <person name="Howe K."/>
            <person name="Clark M.D."/>
            <person name="Torroja C.F."/>
            <person name="Torrance J."/>
            <person name="Berthelot C."/>
            <person name="Muffato M."/>
            <person name="Collins J.E."/>
            <person name="Humphray S."/>
            <person name="McLaren K."/>
            <person name="Matthews L."/>
            <person name="McLaren S."/>
            <person name="Sealy I."/>
            <person name="Caccamo M."/>
            <person name="Churcher C."/>
            <person name="Scott C."/>
            <person name="Barrett J.C."/>
            <person name="Koch R."/>
            <person name="Rauch G.J."/>
            <person name="White S."/>
            <person name="Chow W."/>
            <person name="Kilian B."/>
            <person name="Quintais L.T."/>
            <person name="Guerra-Assuncao J.A."/>
            <person name="Zhou Y."/>
            <person name="Gu Y."/>
            <person name="Yen J."/>
            <person name="Vogel J.H."/>
            <person name="Eyre T."/>
            <person name="Redmond S."/>
            <person name="Banerjee R."/>
            <person name="Chi J."/>
            <person name="Fu B."/>
            <person name="Langley E."/>
            <person name="Maguire S.F."/>
            <person name="Laird G.K."/>
            <person name="Lloyd D."/>
            <person name="Kenyon E."/>
            <person name="Donaldson S."/>
            <person name="Sehra H."/>
            <person name="Almeida-King J."/>
            <person name="Loveland J."/>
            <person name="Trevanion S."/>
            <person name="Jones M."/>
            <person name="Quail M."/>
            <person name="Willey D."/>
            <person name="Hunt A."/>
            <person name="Burton J."/>
            <person name="Sims S."/>
            <person name="McLay K."/>
            <person name="Plumb B."/>
            <person name="Davis J."/>
            <person name="Clee C."/>
            <person name="Oliver K."/>
            <person name="Clark R."/>
            <person name="Riddle C."/>
            <person name="Elliot D."/>
            <person name="Eliott D."/>
            <person name="Threadgold G."/>
            <person name="Harden G."/>
            <person name="Ware D."/>
            <person name="Begum S."/>
            <person name="Mortimore B."/>
            <person name="Mortimer B."/>
            <person name="Kerry G."/>
            <person name="Heath P."/>
            <person name="Phillimore B."/>
            <person name="Tracey A."/>
            <person name="Corby N."/>
            <person name="Dunn M."/>
            <person name="Johnson C."/>
            <person name="Wood J."/>
            <person name="Clark S."/>
            <person name="Pelan S."/>
            <person name="Griffiths G."/>
            <person name="Smith M."/>
            <person name="Glithero R."/>
            <person name="Howden P."/>
            <person name="Barker N."/>
            <person name="Lloyd C."/>
            <person name="Stevens C."/>
            <person name="Harley J."/>
            <person name="Holt K."/>
            <person name="Panagiotidis G."/>
            <person name="Lovell J."/>
            <person name="Beasley H."/>
            <person name="Henderson C."/>
            <person name="Gordon D."/>
            <person name="Auger K."/>
            <person name="Wright D."/>
            <person name="Collins J."/>
            <person name="Raisen C."/>
            <person name="Dyer L."/>
            <person name="Leung K."/>
            <person name="Robertson L."/>
            <person name="Ambridge K."/>
            <person name="Leongamornlert D."/>
            <person name="McGuire S."/>
            <person name="Gilderthorp R."/>
            <person name="Griffiths C."/>
            <person name="Manthravadi D."/>
            <person name="Nichol S."/>
            <person name="Barker G."/>
            <person name="Whitehead S."/>
            <person name="Kay M."/>
            <person name="Brown J."/>
            <person name="Murnane C."/>
            <person name="Gray E."/>
            <person name="Humphries M."/>
            <person name="Sycamore N."/>
            <person name="Barker D."/>
            <person name="Saunders D."/>
            <person name="Wallis J."/>
            <person name="Babbage A."/>
            <person name="Hammond S."/>
            <person name="Mashreghi-Mohammadi M."/>
            <person name="Barr L."/>
            <person name="Martin S."/>
            <person name="Wray P."/>
            <person name="Ellington A."/>
            <person name="Matthews N."/>
            <person name="Ellwood M."/>
            <person name="Woodmansey R."/>
            <person name="Clark G."/>
            <person name="Cooper J."/>
            <person name="Cooper J."/>
            <person name="Tromans A."/>
            <person name="Grafham D."/>
            <person name="Skuce C."/>
            <person name="Pandian R."/>
            <person name="Andrews R."/>
            <person name="Harrison E."/>
            <person name="Kimberley A."/>
            <person name="Garnett J."/>
            <person name="Fosker N."/>
            <person name="Hall R."/>
            <person name="Garner P."/>
            <person name="Kelly D."/>
            <person name="Bird C."/>
            <person name="Palmer S."/>
            <person name="Gehring I."/>
            <person name="Berger A."/>
            <person name="Dooley C.M."/>
            <person name="Ersan-Urun Z."/>
            <person name="Eser C."/>
            <person name="Geiger H."/>
            <person name="Geisler M."/>
            <person name="Karotki L."/>
            <person name="Kirn A."/>
            <person name="Konantz J."/>
            <person name="Konantz M."/>
            <person name="Oberlander M."/>
            <person name="Rudolph-Geiger S."/>
            <person name="Teucke M."/>
            <person name="Lanz C."/>
            <person name="Raddatz G."/>
            <person name="Osoegawa K."/>
            <person name="Zhu B."/>
            <person name="Rapp A."/>
            <person name="Widaa S."/>
            <person name="Langford C."/>
            <person name="Yang F."/>
            <person name="Schuster S.C."/>
            <person name="Carter N.P."/>
            <person name="Harrow J."/>
            <person name="Ning Z."/>
            <person name="Herrero J."/>
            <person name="Searle S.M."/>
            <person name="Enright A."/>
            <person name="Geisler R."/>
            <person name="Plasterk R.H."/>
            <person name="Lee C."/>
            <person name="Westerfield M."/>
            <person name="de Jong P.J."/>
            <person name="Zon L.I."/>
            <person name="Postlethwait J.H."/>
            <person name="Nusslein-Volhard C."/>
            <person name="Hubbard T.J."/>
            <person name="Roest Crollius H."/>
            <person name="Rogers J."/>
            <person name="Stemple D.L."/>
        </authorList>
    </citation>
    <scope>NUCLEOTIDE SEQUENCE [LARGE SCALE GENOMIC DNA]</scope>
    <source>
        <strain evidence="2">Tuebingen</strain>
    </source>
</reference>
<feature type="chain" id="PRO_5035034989" evidence="1 4">
    <location>
        <begin position="19"/>
        <end position="121"/>
    </location>
</feature>
<evidence type="ECO:0000313" key="4">
    <source>
        <dbReference type="RefSeq" id="NP_001121820.1"/>
    </source>
</evidence>
<dbReference type="AlphaFoldDB" id="F2Z4X5"/>
<dbReference type="Bgee" id="ENSDARG00000079387">
    <property type="expression patterns" value="Expressed in granulocyte and 19 other cell types or tissues"/>
</dbReference>
<reference evidence="4" key="6">
    <citation type="submission" date="2025-04" db="UniProtKB">
        <authorList>
            <consortium name="RefSeq"/>
        </authorList>
    </citation>
    <scope>IDENTIFICATION</scope>
    <source>
        <strain evidence="4">Tuebingen</strain>
    </source>
</reference>